<evidence type="ECO:0000313" key="6">
    <source>
        <dbReference type="Proteomes" id="UP000218323"/>
    </source>
</evidence>
<dbReference type="NCBIfam" id="NF006123">
    <property type="entry name" value="PRK08267.1"/>
    <property type="match status" value="1"/>
</dbReference>
<proteinExistence type="inferred from homology"/>
<comment type="similarity">
    <text evidence="1 3">Belongs to the short-chain dehydrogenases/reductases (SDR) family.</text>
</comment>
<name>A0A2A4I7C0_9SPHN</name>
<keyword evidence="2" id="KW-0560">Oxidoreductase</keyword>
<evidence type="ECO:0000313" key="5">
    <source>
        <dbReference type="EMBL" id="PCG14385.1"/>
    </source>
</evidence>
<dbReference type="Pfam" id="PF00106">
    <property type="entry name" value="adh_short"/>
    <property type="match status" value="1"/>
</dbReference>
<dbReference type="PRINTS" id="PR00081">
    <property type="entry name" value="GDHRDH"/>
</dbReference>
<dbReference type="GO" id="GO:0016020">
    <property type="term" value="C:membrane"/>
    <property type="evidence" value="ECO:0007669"/>
    <property type="project" value="TreeGrafter"/>
</dbReference>
<dbReference type="Proteomes" id="UP000218323">
    <property type="component" value="Unassembled WGS sequence"/>
</dbReference>
<comment type="caution">
    <text evidence="5">The sequence shown here is derived from an EMBL/GenBank/DDBJ whole genome shotgun (WGS) entry which is preliminary data.</text>
</comment>
<reference evidence="5 6" key="1">
    <citation type="submission" date="2017-09" db="EMBL/GenBank/DDBJ databases">
        <title>Sphingomonas adhaesiva DSM 7418, whole genome shotgun sequence.</title>
        <authorList>
            <person name="Feng G."/>
            <person name="Zhu H."/>
        </authorList>
    </citation>
    <scope>NUCLEOTIDE SEQUENCE [LARGE SCALE GENOMIC DNA]</scope>
    <source>
        <strain evidence="5 6">DSM 7418</strain>
    </source>
</reference>
<dbReference type="SMART" id="SM00822">
    <property type="entry name" value="PKS_KR"/>
    <property type="match status" value="1"/>
</dbReference>
<dbReference type="SUPFAM" id="SSF51735">
    <property type="entry name" value="NAD(P)-binding Rossmann-fold domains"/>
    <property type="match status" value="1"/>
</dbReference>
<protein>
    <submittedName>
        <fullName evidence="5">Short-chain dehydrogenase</fullName>
    </submittedName>
</protein>
<sequence>MKAILITGGGSGIGRAVALHFSAQGWRVGLADIDQRALADTAAMLPADRTSTHVMDVRDPSEWEHVLAEFTALSGGRLDVLFNNAGIAAGGAFGDMGLDALDRVIDINFRGVAYGARLAYPYLKATPGSCLLNTASASAIYGSAGLSAYSATKFAVRGLTEALDAEWSVDAIKVRDLLPGFIDTNLLSIGLAGTNRTAREAVVESGLEFTPVEVVAQAAWDAVHGDRVHSPVGKTARRLTFAARWMPGRLRRMMRSRVLLGR</sequence>
<dbReference type="Gene3D" id="3.40.50.720">
    <property type="entry name" value="NAD(P)-binding Rossmann-like Domain"/>
    <property type="match status" value="1"/>
</dbReference>
<keyword evidence="6" id="KW-1185">Reference proteome</keyword>
<dbReference type="InterPro" id="IPR057326">
    <property type="entry name" value="KR_dom"/>
</dbReference>
<evidence type="ECO:0000259" key="4">
    <source>
        <dbReference type="SMART" id="SM00822"/>
    </source>
</evidence>
<accession>A0A2A4I7C0</accession>
<organism evidence="5 6">
    <name type="scientific">Sphingomonas adhaesiva</name>
    <dbReference type="NCBI Taxonomy" id="28212"/>
    <lineage>
        <taxon>Bacteria</taxon>
        <taxon>Pseudomonadati</taxon>
        <taxon>Pseudomonadota</taxon>
        <taxon>Alphaproteobacteria</taxon>
        <taxon>Sphingomonadales</taxon>
        <taxon>Sphingomonadaceae</taxon>
        <taxon>Sphingomonas</taxon>
    </lineage>
</organism>
<dbReference type="RefSeq" id="WP_066713408.1">
    <property type="nucleotide sequence ID" value="NZ_JBHIWA010000023.1"/>
</dbReference>
<dbReference type="AlphaFoldDB" id="A0A2A4I7C0"/>
<dbReference type="PANTHER" id="PTHR44196">
    <property type="entry name" value="DEHYDROGENASE/REDUCTASE SDR FAMILY MEMBER 7B"/>
    <property type="match status" value="1"/>
</dbReference>
<feature type="domain" description="Ketoreductase" evidence="4">
    <location>
        <begin position="2"/>
        <end position="175"/>
    </location>
</feature>
<dbReference type="InterPro" id="IPR002347">
    <property type="entry name" value="SDR_fam"/>
</dbReference>
<gene>
    <name evidence="5" type="ORF">COA07_07475</name>
</gene>
<dbReference type="PRINTS" id="PR00080">
    <property type="entry name" value="SDRFAMILY"/>
</dbReference>
<evidence type="ECO:0000256" key="2">
    <source>
        <dbReference type="ARBA" id="ARBA00023002"/>
    </source>
</evidence>
<evidence type="ECO:0000256" key="3">
    <source>
        <dbReference type="RuleBase" id="RU000363"/>
    </source>
</evidence>
<dbReference type="GO" id="GO:0016491">
    <property type="term" value="F:oxidoreductase activity"/>
    <property type="evidence" value="ECO:0007669"/>
    <property type="project" value="UniProtKB-KW"/>
</dbReference>
<dbReference type="InterPro" id="IPR036291">
    <property type="entry name" value="NAD(P)-bd_dom_sf"/>
</dbReference>
<dbReference type="PANTHER" id="PTHR44196:SF1">
    <property type="entry name" value="DEHYDROGENASE_REDUCTASE SDR FAMILY MEMBER 7B"/>
    <property type="match status" value="1"/>
</dbReference>
<evidence type="ECO:0000256" key="1">
    <source>
        <dbReference type="ARBA" id="ARBA00006484"/>
    </source>
</evidence>
<dbReference type="EMBL" id="NWVC01000003">
    <property type="protein sequence ID" value="PCG14385.1"/>
    <property type="molecule type" value="Genomic_DNA"/>
</dbReference>